<reference evidence="1" key="1">
    <citation type="submission" date="2021-01" db="EMBL/GenBank/DDBJ databases">
        <authorList>
            <consortium name="Genoscope - CEA"/>
            <person name="William W."/>
        </authorList>
    </citation>
    <scope>NUCLEOTIDE SEQUENCE</scope>
</reference>
<evidence type="ECO:0000313" key="1">
    <source>
        <dbReference type="EMBL" id="CAF1836374.1"/>
    </source>
</evidence>
<proteinExistence type="predicted"/>
<protein>
    <submittedName>
        <fullName evidence="1">(rape) hypothetical protein</fullName>
    </submittedName>
</protein>
<dbReference type="AlphaFoldDB" id="A0A816JK89"/>
<name>A0A816JK89_BRANA</name>
<dbReference type="Proteomes" id="UP001295469">
    <property type="component" value="Chromosome C04"/>
</dbReference>
<dbReference type="EMBL" id="HG994368">
    <property type="protein sequence ID" value="CAF1836374.1"/>
    <property type="molecule type" value="Genomic_DNA"/>
</dbReference>
<sequence>MLRTLPSTLHRYPPYRKIEPAAPKHLHRRVDIVMAATVDSDYSSRRSSSNEQRESIMLPGCDSTPLLTLTSTLLLLFCKTLIQKTQNRAWRSNEELEDLVNDSRSHSKSKRVTLKQNHKFLIKVKEHQEGKGC</sequence>
<gene>
    <name evidence="1" type="ORF">DARMORV10_C04P26200.1</name>
</gene>
<organism evidence="1">
    <name type="scientific">Brassica napus</name>
    <name type="common">Rape</name>
    <dbReference type="NCBI Taxonomy" id="3708"/>
    <lineage>
        <taxon>Eukaryota</taxon>
        <taxon>Viridiplantae</taxon>
        <taxon>Streptophyta</taxon>
        <taxon>Embryophyta</taxon>
        <taxon>Tracheophyta</taxon>
        <taxon>Spermatophyta</taxon>
        <taxon>Magnoliopsida</taxon>
        <taxon>eudicotyledons</taxon>
        <taxon>Gunneridae</taxon>
        <taxon>Pentapetalae</taxon>
        <taxon>rosids</taxon>
        <taxon>malvids</taxon>
        <taxon>Brassicales</taxon>
        <taxon>Brassicaceae</taxon>
        <taxon>Brassiceae</taxon>
        <taxon>Brassica</taxon>
    </lineage>
</organism>
<accession>A0A816JK89</accession>